<evidence type="ECO:0000256" key="2">
    <source>
        <dbReference type="ARBA" id="ARBA00022695"/>
    </source>
</evidence>
<dbReference type="Gene3D" id="3.40.50.620">
    <property type="entry name" value="HUPs"/>
    <property type="match status" value="1"/>
</dbReference>
<dbReference type="PANTHER" id="PTHR43793">
    <property type="entry name" value="FAD SYNTHASE"/>
    <property type="match status" value="1"/>
</dbReference>
<dbReference type="EMBL" id="MHHS01000029">
    <property type="protein sequence ID" value="OGY36778.1"/>
    <property type="molecule type" value="Genomic_DNA"/>
</dbReference>
<protein>
    <recommendedName>
        <fullName evidence="3">Cytidyltransferase-like domain-containing protein</fullName>
    </recommendedName>
</protein>
<proteinExistence type="predicted"/>
<dbReference type="InterPro" id="IPR004821">
    <property type="entry name" value="Cyt_trans-like"/>
</dbReference>
<dbReference type="InterPro" id="IPR050385">
    <property type="entry name" value="Archaeal_FAD_synthase"/>
</dbReference>
<gene>
    <name evidence="4" type="ORF">A3E36_03755</name>
</gene>
<dbReference type="SUPFAM" id="SSF52374">
    <property type="entry name" value="Nucleotidylyl transferase"/>
    <property type="match status" value="1"/>
</dbReference>
<keyword evidence="2" id="KW-0548">Nucleotidyltransferase</keyword>
<evidence type="ECO:0000313" key="4">
    <source>
        <dbReference type="EMBL" id="OGY36778.1"/>
    </source>
</evidence>
<reference evidence="4 5" key="1">
    <citation type="journal article" date="2016" name="Nat. Commun.">
        <title>Thousands of microbial genomes shed light on interconnected biogeochemical processes in an aquifer system.</title>
        <authorList>
            <person name="Anantharaman K."/>
            <person name="Brown C.T."/>
            <person name="Hug L.A."/>
            <person name="Sharon I."/>
            <person name="Castelle C.J."/>
            <person name="Probst A.J."/>
            <person name="Thomas B.C."/>
            <person name="Singh A."/>
            <person name="Wilkins M.J."/>
            <person name="Karaoz U."/>
            <person name="Brodie E.L."/>
            <person name="Williams K.H."/>
            <person name="Hubbard S.S."/>
            <person name="Banfield J.F."/>
        </authorList>
    </citation>
    <scope>NUCLEOTIDE SEQUENCE [LARGE SCALE GENOMIC DNA]</scope>
</reference>
<dbReference type="Proteomes" id="UP000177941">
    <property type="component" value="Unassembled WGS sequence"/>
</dbReference>
<keyword evidence="1" id="KW-0808">Transferase</keyword>
<dbReference type="NCBIfam" id="TIGR00125">
    <property type="entry name" value="cyt_tran_rel"/>
    <property type="match status" value="1"/>
</dbReference>
<dbReference type="InterPro" id="IPR014729">
    <property type="entry name" value="Rossmann-like_a/b/a_fold"/>
</dbReference>
<dbReference type="PANTHER" id="PTHR43793:SF1">
    <property type="entry name" value="FAD SYNTHASE"/>
    <property type="match status" value="1"/>
</dbReference>
<evidence type="ECO:0000259" key="3">
    <source>
        <dbReference type="Pfam" id="PF01467"/>
    </source>
</evidence>
<accession>A0A1G1X9P1</accession>
<sequence length="136" mass="15222">MSTILVFGTFDPLHAGHEYLFREAKKLGDRLIVVVAQDENIRREKHREPRMPQADRLHAVSAVACIDNAVLGDADPSEYALLKSLAFDCIALGYDQRPSNEDVRAILHAIGKEHVRVVRLPAYKPEQYKSSLIGTS</sequence>
<organism evidence="4 5">
    <name type="scientific">Candidatus Andersenbacteria bacterium RIFCSPHIGHO2_12_FULL_45_11b</name>
    <dbReference type="NCBI Taxonomy" id="1797282"/>
    <lineage>
        <taxon>Bacteria</taxon>
        <taxon>Candidatus Anderseniibacteriota</taxon>
    </lineage>
</organism>
<evidence type="ECO:0000313" key="5">
    <source>
        <dbReference type="Proteomes" id="UP000177941"/>
    </source>
</evidence>
<comment type="caution">
    <text evidence="4">The sequence shown here is derived from an EMBL/GenBank/DDBJ whole genome shotgun (WGS) entry which is preliminary data.</text>
</comment>
<evidence type="ECO:0000256" key="1">
    <source>
        <dbReference type="ARBA" id="ARBA00022679"/>
    </source>
</evidence>
<name>A0A1G1X9P1_9BACT</name>
<dbReference type="Pfam" id="PF01467">
    <property type="entry name" value="CTP_transf_like"/>
    <property type="match status" value="1"/>
</dbReference>
<dbReference type="AlphaFoldDB" id="A0A1G1X9P1"/>
<feature type="domain" description="Cytidyltransferase-like" evidence="3">
    <location>
        <begin position="6"/>
        <end position="133"/>
    </location>
</feature>
<dbReference type="GO" id="GO:0016779">
    <property type="term" value="F:nucleotidyltransferase activity"/>
    <property type="evidence" value="ECO:0007669"/>
    <property type="project" value="UniProtKB-KW"/>
</dbReference>